<organism evidence="2 3">
    <name type="scientific">Sphingomonas insulae</name>
    <dbReference type="NCBI Taxonomy" id="424800"/>
    <lineage>
        <taxon>Bacteria</taxon>
        <taxon>Pseudomonadati</taxon>
        <taxon>Pseudomonadota</taxon>
        <taxon>Alphaproteobacteria</taxon>
        <taxon>Sphingomonadales</taxon>
        <taxon>Sphingomonadaceae</taxon>
        <taxon>Sphingomonas</taxon>
    </lineage>
</organism>
<name>A0ABN1HUS6_9SPHN</name>
<dbReference type="EMBL" id="BAAAES010000008">
    <property type="protein sequence ID" value="GAA0668484.1"/>
    <property type="molecule type" value="Genomic_DNA"/>
</dbReference>
<evidence type="ECO:0000313" key="2">
    <source>
        <dbReference type="EMBL" id="GAA0668484.1"/>
    </source>
</evidence>
<keyword evidence="3" id="KW-1185">Reference proteome</keyword>
<accession>A0ABN1HUS6</accession>
<sequence>MRKTFAILAAAAAALTSTIGMARGAERTFEHEGQTYVYTTTVANDRQVISGRRYPSGAPFRLVVRGNRVTGTAGGVPVSFRTADAKGATRGTELASR</sequence>
<gene>
    <name evidence="2" type="ORF">GCM10009102_18440</name>
</gene>
<reference evidence="2 3" key="1">
    <citation type="journal article" date="2019" name="Int. J. Syst. Evol. Microbiol.">
        <title>The Global Catalogue of Microorganisms (GCM) 10K type strain sequencing project: providing services to taxonomists for standard genome sequencing and annotation.</title>
        <authorList>
            <consortium name="The Broad Institute Genomics Platform"/>
            <consortium name="The Broad Institute Genome Sequencing Center for Infectious Disease"/>
            <person name="Wu L."/>
            <person name="Ma J."/>
        </authorList>
    </citation>
    <scope>NUCLEOTIDE SEQUENCE [LARGE SCALE GENOMIC DNA]</scope>
    <source>
        <strain evidence="2 3">JCM 14603</strain>
    </source>
</reference>
<dbReference type="Proteomes" id="UP001500238">
    <property type="component" value="Unassembled WGS sequence"/>
</dbReference>
<dbReference type="RefSeq" id="WP_163959381.1">
    <property type="nucleotide sequence ID" value="NZ_BAAAES010000008.1"/>
</dbReference>
<feature type="signal peptide" evidence="1">
    <location>
        <begin position="1"/>
        <end position="22"/>
    </location>
</feature>
<proteinExistence type="predicted"/>
<evidence type="ECO:0000313" key="3">
    <source>
        <dbReference type="Proteomes" id="UP001500238"/>
    </source>
</evidence>
<feature type="chain" id="PRO_5045904328" evidence="1">
    <location>
        <begin position="23"/>
        <end position="97"/>
    </location>
</feature>
<evidence type="ECO:0000256" key="1">
    <source>
        <dbReference type="SAM" id="SignalP"/>
    </source>
</evidence>
<keyword evidence="1" id="KW-0732">Signal</keyword>
<comment type="caution">
    <text evidence="2">The sequence shown here is derived from an EMBL/GenBank/DDBJ whole genome shotgun (WGS) entry which is preliminary data.</text>
</comment>
<protein>
    <submittedName>
        <fullName evidence="2">Uncharacterized protein</fullName>
    </submittedName>
</protein>